<dbReference type="PROSITE" id="PS50013">
    <property type="entry name" value="CHROMO_2"/>
    <property type="match status" value="1"/>
</dbReference>
<keyword evidence="6" id="KW-1185">Reference proteome</keyword>
<dbReference type="Pfam" id="PF00385">
    <property type="entry name" value="Chromo"/>
    <property type="match status" value="1"/>
</dbReference>
<dbReference type="GO" id="GO:0006338">
    <property type="term" value="P:chromatin remodeling"/>
    <property type="evidence" value="ECO:0007669"/>
    <property type="project" value="UniProtKB-ARBA"/>
</dbReference>
<accession>A0A8H4VVN8</accession>
<reference evidence="5 6" key="1">
    <citation type="submission" date="2019-12" db="EMBL/GenBank/DDBJ databases">
        <authorList>
            <person name="Floudas D."/>
            <person name="Bentzer J."/>
            <person name="Ahren D."/>
            <person name="Johansson T."/>
            <person name="Persson P."/>
            <person name="Tunlid A."/>
        </authorList>
    </citation>
    <scope>NUCLEOTIDE SEQUENCE [LARGE SCALE GENOMIC DNA]</scope>
    <source>
        <strain evidence="5 6">CBS 102.39</strain>
    </source>
</reference>
<dbReference type="InterPro" id="IPR016197">
    <property type="entry name" value="Chromo-like_dom_sf"/>
</dbReference>
<dbReference type="PANTHER" id="PTHR22812">
    <property type="entry name" value="CHROMOBOX PROTEIN"/>
    <property type="match status" value="1"/>
</dbReference>
<dbReference type="InterPro" id="IPR000953">
    <property type="entry name" value="Chromo/chromo_shadow_dom"/>
</dbReference>
<sequence>MPAIRTQDTLEDNDVLTKSIKIVLYVPRHEANEKNALRPRTGRVVNTQLSRRSSNVSVSTDMLPTNDEKELNIVVCGVRLRPTVAFDTFWRVAAERKAIDDRRRAGLPAPWTNDAILRDYFFCNTFRVLDKVSQYMIKEVIEKGPQDPEEVTFRVLLFNSFTKIETWELLDSHCGPLRWKTFDHAKYMKVLEEAHESGQTLYTSAFIKPAPSFGYKHNFANHLCLLQSMMENKLAYRLLGAQYMANVYEYIISFPSMGPFSTYQLMLCLSYTNLLHFHQDDFVISGPGSQSGLNKLFGKSMNDGRTTVVDFEAEVMRYMANTQDEHFKRLGLQFSGLGPNNLPMSIADIEHTLCEVDKYCRVAHPQLKGKRTHITRNFKVPEPLKVGEGKPNPAVLPKAWSHPNRRTSRIRPEKTLLVEKRYEVKRIDGHRDTENGKQYFVYWVGYPDSDATWEFESSLLEDAPAIVQEYLASLKKPSKKRR</sequence>
<evidence type="ECO:0000256" key="2">
    <source>
        <dbReference type="ARBA" id="ARBA00023242"/>
    </source>
</evidence>
<evidence type="ECO:0000259" key="4">
    <source>
        <dbReference type="PROSITE" id="PS50013"/>
    </source>
</evidence>
<dbReference type="Pfam" id="PF18723">
    <property type="entry name" value="HMUDK_hel"/>
    <property type="match status" value="1"/>
</dbReference>
<evidence type="ECO:0000313" key="5">
    <source>
        <dbReference type="EMBL" id="KAF4623922.1"/>
    </source>
</evidence>
<dbReference type="EMBL" id="JAACJL010000001">
    <property type="protein sequence ID" value="KAF4623922.1"/>
    <property type="molecule type" value="Genomic_DNA"/>
</dbReference>
<dbReference type="SUPFAM" id="SSF54160">
    <property type="entry name" value="Chromo domain-like"/>
    <property type="match status" value="1"/>
</dbReference>
<keyword evidence="2" id="KW-0539">Nucleus</keyword>
<evidence type="ECO:0000256" key="1">
    <source>
        <dbReference type="ARBA" id="ARBA00004123"/>
    </source>
</evidence>
<proteinExistence type="predicted"/>
<organism evidence="5 6">
    <name type="scientific">Agrocybe pediades</name>
    <dbReference type="NCBI Taxonomy" id="84607"/>
    <lineage>
        <taxon>Eukaryota</taxon>
        <taxon>Fungi</taxon>
        <taxon>Dikarya</taxon>
        <taxon>Basidiomycota</taxon>
        <taxon>Agaricomycotina</taxon>
        <taxon>Agaricomycetes</taxon>
        <taxon>Agaricomycetidae</taxon>
        <taxon>Agaricales</taxon>
        <taxon>Agaricineae</taxon>
        <taxon>Strophariaceae</taxon>
        <taxon>Agrocybe</taxon>
    </lineage>
</organism>
<dbReference type="InterPro" id="IPR040684">
    <property type="entry name" value="HMUDK_hel"/>
</dbReference>
<comment type="subcellular location">
    <subcellularLocation>
        <location evidence="1">Nucleus</location>
    </subcellularLocation>
</comment>
<dbReference type="InterPro" id="IPR023780">
    <property type="entry name" value="Chromo_domain"/>
</dbReference>
<comment type="caution">
    <text evidence="5">The sequence shown here is derived from an EMBL/GenBank/DDBJ whole genome shotgun (WGS) entry which is preliminary data.</text>
</comment>
<dbReference type="AlphaFoldDB" id="A0A8H4VVN8"/>
<dbReference type="InterPro" id="IPR051219">
    <property type="entry name" value="Heterochromatin_chromo-domain"/>
</dbReference>
<dbReference type="GO" id="GO:0005634">
    <property type="term" value="C:nucleus"/>
    <property type="evidence" value="ECO:0007669"/>
    <property type="project" value="UniProtKB-SubCell"/>
</dbReference>
<dbReference type="SMART" id="SM00298">
    <property type="entry name" value="CHROMO"/>
    <property type="match status" value="1"/>
</dbReference>
<dbReference type="Proteomes" id="UP000521872">
    <property type="component" value="Unassembled WGS sequence"/>
</dbReference>
<evidence type="ECO:0000313" key="6">
    <source>
        <dbReference type="Proteomes" id="UP000521872"/>
    </source>
</evidence>
<dbReference type="Gene3D" id="2.40.50.40">
    <property type="match status" value="1"/>
</dbReference>
<gene>
    <name evidence="5" type="ORF">D9613_001411</name>
</gene>
<protein>
    <recommendedName>
        <fullName evidence="4">Chromo domain-containing protein</fullName>
    </recommendedName>
</protein>
<feature type="region of interest" description="Disordered" evidence="3">
    <location>
        <begin position="382"/>
        <end position="405"/>
    </location>
</feature>
<name>A0A8H4VVN8_9AGAR</name>
<evidence type="ECO:0000256" key="3">
    <source>
        <dbReference type="SAM" id="MobiDB-lite"/>
    </source>
</evidence>
<feature type="domain" description="Chromo" evidence="4">
    <location>
        <begin position="422"/>
        <end position="482"/>
    </location>
</feature>
<dbReference type="CDD" id="cd00024">
    <property type="entry name" value="CD_CSD"/>
    <property type="match status" value="1"/>
</dbReference>